<reference evidence="1" key="1">
    <citation type="submission" date="2013-07" db="EMBL/GenBank/DDBJ databases">
        <title>The genome of an arbuscular mycorrhizal fungus provides insights into the evolution of the oldest plant symbiosis.</title>
        <authorList>
            <consortium name="DOE Joint Genome Institute"/>
            <person name="Tisserant E."/>
            <person name="Malbreil M."/>
            <person name="Kuo A."/>
            <person name="Kohler A."/>
            <person name="Symeonidi A."/>
            <person name="Balestrini R."/>
            <person name="Charron P."/>
            <person name="Duensing N."/>
            <person name="Frei-dit-Frey N."/>
            <person name="Gianinazzi-Pearson V."/>
            <person name="Gilbert B."/>
            <person name="Handa Y."/>
            <person name="Hijri M."/>
            <person name="Kaul R."/>
            <person name="Kawaguchi M."/>
            <person name="Krajinski F."/>
            <person name="Lammers P."/>
            <person name="Lapierre D."/>
            <person name="Masclaux F.G."/>
            <person name="Murat C."/>
            <person name="Morin E."/>
            <person name="Ndikumana S."/>
            <person name="Pagni M."/>
            <person name="Petitpierre D."/>
            <person name="Requena N."/>
            <person name="Rosikiewicz P."/>
            <person name="Riley R."/>
            <person name="Saito K."/>
            <person name="San Clemente H."/>
            <person name="Shapiro H."/>
            <person name="van Tuinen D."/>
            <person name="Becard G."/>
            <person name="Bonfante P."/>
            <person name="Paszkowski U."/>
            <person name="Shachar-Hill Y."/>
            <person name="Young J.P."/>
            <person name="Sanders I.R."/>
            <person name="Henrissat B."/>
            <person name="Rensing S.A."/>
            <person name="Grigoriev I.V."/>
            <person name="Corradi N."/>
            <person name="Roux C."/>
            <person name="Martin F."/>
        </authorList>
    </citation>
    <scope>NUCLEOTIDE SEQUENCE</scope>
    <source>
        <strain evidence="1">DAOM 197198</strain>
    </source>
</reference>
<dbReference type="HOGENOM" id="CLU_1705198_0_0_1"/>
<sequence>MKKKRVKYLAIINYFSDGTSTIRNYVKKELFSLKNEVKEFELYDIKIQKYKDLVINSEIEWLHVTRNLFRRNYQPNSALQSHSNIIIITDQFKAEKYIQRQWLTKFQVVPRNLKLLMIGLNGNLSFNLCLFGEGFLGGLLLEIHLKLSLYIFDY</sequence>
<name>U9TCV4_RHIID</name>
<dbReference type="AlphaFoldDB" id="U9TCV4"/>
<evidence type="ECO:0000313" key="1">
    <source>
        <dbReference type="EMBL" id="ESA05262.1"/>
    </source>
</evidence>
<organism evidence="1">
    <name type="scientific">Rhizophagus irregularis (strain DAOM 181602 / DAOM 197198 / MUCL 43194)</name>
    <name type="common">Arbuscular mycorrhizal fungus</name>
    <name type="synonym">Glomus intraradices</name>
    <dbReference type="NCBI Taxonomy" id="747089"/>
    <lineage>
        <taxon>Eukaryota</taxon>
        <taxon>Fungi</taxon>
        <taxon>Fungi incertae sedis</taxon>
        <taxon>Mucoromycota</taxon>
        <taxon>Glomeromycotina</taxon>
        <taxon>Glomeromycetes</taxon>
        <taxon>Glomerales</taxon>
        <taxon>Glomeraceae</taxon>
        <taxon>Rhizophagus</taxon>
    </lineage>
</organism>
<proteinExistence type="predicted"/>
<dbReference type="EMBL" id="KI293255">
    <property type="protein sequence ID" value="ESA05262.1"/>
    <property type="molecule type" value="Genomic_DNA"/>
</dbReference>
<protein>
    <submittedName>
        <fullName evidence="1">Uncharacterized protein</fullName>
    </submittedName>
</protein>
<accession>U9TCV4</accession>
<gene>
    <name evidence="1" type="ORF">GLOINDRAFT_85104</name>
</gene>